<comment type="caution">
    <text evidence="9">The sequence shown here is derived from an EMBL/GenBank/DDBJ whole genome shotgun (WGS) entry which is preliminary data.</text>
</comment>
<dbReference type="CDD" id="cd00086">
    <property type="entry name" value="homeodomain"/>
    <property type="match status" value="1"/>
</dbReference>
<dbReference type="AlphaFoldDB" id="A0A2T7P924"/>
<dbReference type="PROSITE" id="PS50071">
    <property type="entry name" value="HOMEOBOX_2"/>
    <property type="match status" value="1"/>
</dbReference>
<feature type="domain" description="Homeobox" evidence="8">
    <location>
        <begin position="1"/>
        <end position="31"/>
    </location>
</feature>
<dbReference type="PANTHER" id="PTHR24339">
    <property type="entry name" value="HOMEOBOX PROTEIN EMX-RELATED"/>
    <property type="match status" value="1"/>
</dbReference>
<evidence type="ECO:0000259" key="8">
    <source>
        <dbReference type="PROSITE" id="PS50071"/>
    </source>
</evidence>
<evidence type="ECO:0000256" key="4">
    <source>
        <dbReference type="ARBA" id="ARBA00023242"/>
    </source>
</evidence>
<evidence type="ECO:0000313" key="10">
    <source>
        <dbReference type="Proteomes" id="UP000245119"/>
    </source>
</evidence>
<dbReference type="GO" id="GO:0007417">
    <property type="term" value="P:central nervous system development"/>
    <property type="evidence" value="ECO:0007669"/>
    <property type="project" value="TreeGrafter"/>
</dbReference>
<dbReference type="Pfam" id="PF00046">
    <property type="entry name" value="Homeodomain"/>
    <property type="match status" value="1"/>
</dbReference>
<dbReference type="PANTHER" id="PTHR24339:SF67">
    <property type="entry name" value="GNOT1 HOMEODOMAIN PROTEIN-RELATED"/>
    <property type="match status" value="1"/>
</dbReference>
<keyword evidence="2 5" id="KW-0238">DNA-binding</keyword>
<evidence type="ECO:0000256" key="6">
    <source>
        <dbReference type="RuleBase" id="RU000682"/>
    </source>
</evidence>
<dbReference type="STRING" id="400727.A0A2T7P924"/>
<name>A0A2T7P924_POMCA</name>
<evidence type="ECO:0000313" key="9">
    <source>
        <dbReference type="EMBL" id="PVD29922.1"/>
    </source>
</evidence>
<dbReference type="InterPro" id="IPR009057">
    <property type="entry name" value="Homeodomain-like_sf"/>
</dbReference>
<evidence type="ECO:0000256" key="1">
    <source>
        <dbReference type="ARBA" id="ARBA00004123"/>
    </source>
</evidence>
<dbReference type="EMBL" id="PZQS01000005">
    <property type="protein sequence ID" value="PVD29922.1"/>
    <property type="molecule type" value="Genomic_DNA"/>
</dbReference>
<protein>
    <recommendedName>
        <fullName evidence="8">Homeobox domain-containing protein</fullName>
    </recommendedName>
</protein>
<feature type="DNA-binding region" description="Homeobox" evidence="5">
    <location>
        <begin position="3"/>
        <end position="32"/>
    </location>
</feature>
<gene>
    <name evidence="9" type="ORF">C0Q70_09181</name>
</gene>
<dbReference type="InterPro" id="IPR017970">
    <property type="entry name" value="Homeobox_CS"/>
</dbReference>
<dbReference type="Proteomes" id="UP000245119">
    <property type="component" value="Linkage Group LG5"/>
</dbReference>
<comment type="subcellular location">
    <subcellularLocation>
        <location evidence="1 5 6">Nucleus</location>
    </subcellularLocation>
</comment>
<dbReference type="InterPro" id="IPR001356">
    <property type="entry name" value="HD"/>
</dbReference>
<dbReference type="GO" id="GO:0000978">
    <property type="term" value="F:RNA polymerase II cis-regulatory region sequence-specific DNA binding"/>
    <property type="evidence" value="ECO:0007669"/>
    <property type="project" value="TreeGrafter"/>
</dbReference>
<dbReference type="OrthoDB" id="6159439at2759"/>
<dbReference type="GO" id="GO:0030182">
    <property type="term" value="P:neuron differentiation"/>
    <property type="evidence" value="ECO:0007669"/>
    <property type="project" value="TreeGrafter"/>
</dbReference>
<feature type="region of interest" description="Disordered" evidence="7">
    <location>
        <begin position="39"/>
        <end position="101"/>
    </location>
</feature>
<keyword evidence="4 5" id="KW-0539">Nucleus</keyword>
<feature type="compositionally biased region" description="Acidic residues" evidence="7">
    <location>
        <begin position="51"/>
        <end position="67"/>
    </location>
</feature>
<dbReference type="Gene3D" id="1.10.10.60">
    <property type="entry name" value="Homeodomain-like"/>
    <property type="match status" value="1"/>
</dbReference>
<evidence type="ECO:0000256" key="3">
    <source>
        <dbReference type="ARBA" id="ARBA00023155"/>
    </source>
</evidence>
<dbReference type="GO" id="GO:0000981">
    <property type="term" value="F:DNA-binding transcription factor activity, RNA polymerase II-specific"/>
    <property type="evidence" value="ECO:0007669"/>
    <property type="project" value="InterPro"/>
</dbReference>
<dbReference type="GO" id="GO:0005634">
    <property type="term" value="C:nucleus"/>
    <property type="evidence" value="ECO:0007669"/>
    <property type="project" value="UniProtKB-SubCell"/>
</dbReference>
<dbReference type="InterPro" id="IPR050877">
    <property type="entry name" value="EMX-VAX-Noto_Homeobox_TFs"/>
</dbReference>
<sequence length="101" mass="11447">MYEYYLAASLSLTEAQVKVWFQNRRIKWRKQTLEQHQARLASMYSSAGASDSDDDEEDSAEEKDDEGLLQLRTQSSACPGPHDPGSRKPTARILLTARSQK</sequence>
<evidence type="ECO:0000256" key="2">
    <source>
        <dbReference type="ARBA" id="ARBA00023125"/>
    </source>
</evidence>
<reference evidence="9 10" key="1">
    <citation type="submission" date="2018-04" db="EMBL/GenBank/DDBJ databases">
        <title>The genome of golden apple snail Pomacea canaliculata provides insight into stress tolerance and invasive adaptation.</title>
        <authorList>
            <person name="Liu C."/>
            <person name="Liu B."/>
            <person name="Ren Y."/>
            <person name="Zhang Y."/>
            <person name="Wang H."/>
            <person name="Li S."/>
            <person name="Jiang F."/>
            <person name="Yin L."/>
            <person name="Zhang G."/>
            <person name="Qian W."/>
            <person name="Fan W."/>
        </authorList>
    </citation>
    <scope>NUCLEOTIDE SEQUENCE [LARGE SCALE GENOMIC DNA]</scope>
    <source>
        <strain evidence="9">SZHN2017</strain>
        <tissue evidence="9">Muscle</tissue>
    </source>
</reference>
<evidence type="ECO:0000256" key="5">
    <source>
        <dbReference type="PROSITE-ProRule" id="PRU00108"/>
    </source>
</evidence>
<keyword evidence="10" id="KW-1185">Reference proteome</keyword>
<accession>A0A2T7P924</accession>
<evidence type="ECO:0000256" key="7">
    <source>
        <dbReference type="SAM" id="MobiDB-lite"/>
    </source>
</evidence>
<proteinExistence type="predicted"/>
<keyword evidence="3 5" id="KW-0371">Homeobox</keyword>
<organism evidence="9 10">
    <name type="scientific">Pomacea canaliculata</name>
    <name type="common">Golden apple snail</name>
    <dbReference type="NCBI Taxonomy" id="400727"/>
    <lineage>
        <taxon>Eukaryota</taxon>
        <taxon>Metazoa</taxon>
        <taxon>Spiralia</taxon>
        <taxon>Lophotrochozoa</taxon>
        <taxon>Mollusca</taxon>
        <taxon>Gastropoda</taxon>
        <taxon>Caenogastropoda</taxon>
        <taxon>Architaenioglossa</taxon>
        <taxon>Ampullarioidea</taxon>
        <taxon>Ampullariidae</taxon>
        <taxon>Pomacea</taxon>
    </lineage>
</organism>
<dbReference type="SUPFAM" id="SSF46689">
    <property type="entry name" value="Homeodomain-like"/>
    <property type="match status" value="1"/>
</dbReference>
<dbReference type="PROSITE" id="PS00027">
    <property type="entry name" value="HOMEOBOX_1"/>
    <property type="match status" value="1"/>
</dbReference>